<evidence type="ECO:0000313" key="2">
    <source>
        <dbReference type="EMBL" id="MFC5191009.1"/>
    </source>
</evidence>
<feature type="signal peptide" evidence="1">
    <location>
        <begin position="1"/>
        <end position="23"/>
    </location>
</feature>
<evidence type="ECO:0008006" key="4">
    <source>
        <dbReference type="Google" id="ProtNLM"/>
    </source>
</evidence>
<dbReference type="Proteomes" id="UP001596163">
    <property type="component" value="Unassembled WGS sequence"/>
</dbReference>
<evidence type="ECO:0000313" key="3">
    <source>
        <dbReference type="Proteomes" id="UP001596163"/>
    </source>
</evidence>
<dbReference type="RefSeq" id="WP_377912655.1">
    <property type="nucleotide sequence ID" value="NZ_JBHSKS010000003.1"/>
</dbReference>
<sequence length="148" mass="16572">MTKQLLHIASVMLLVLVSTMAKAQFVAIRLEIPAGVQFSSQVMDPLEGGTWEKTKAKRWVGLEADENLSILVQMDLPQREIQPAPEAYFLNDGSSDFEEAFTLSINSSEVILSDTYQLIRYMKPMPTKVKAWLGIPVIDGLTVKIEYP</sequence>
<keyword evidence="3" id="KW-1185">Reference proteome</keyword>
<comment type="caution">
    <text evidence="2">The sequence shown here is derived from an EMBL/GenBank/DDBJ whole genome shotgun (WGS) entry which is preliminary data.</text>
</comment>
<accession>A0ABW0BVG1</accession>
<feature type="chain" id="PRO_5046478153" description="DUF3122 domain-containing protein" evidence="1">
    <location>
        <begin position="24"/>
        <end position="148"/>
    </location>
</feature>
<dbReference type="EMBL" id="JBHSKS010000003">
    <property type="protein sequence ID" value="MFC5191009.1"/>
    <property type="molecule type" value="Genomic_DNA"/>
</dbReference>
<keyword evidence="1" id="KW-0732">Signal</keyword>
<protein>
    <recommendedName>
        <fullName evidence="4">DUF3122 domain-containing protein</fullName>
    </recommendedName>
</protein>
<name>A0ABW0BVG1_9BACT</name>
<proteinExistence type="predicted"/>
<organism evidence="2 3">
    <name type="scientific">Algoriphagus aquatilis</name>
    <dbReference type="NCBI Taxonomy" id="490186"/>
    <lineage>
        <taxon>Bacteria</taxon>
        <taxon>Pseudomonadati</taxon>
        <taxon>Bacteroidota</taxon>
        <taxon>Cytophagia</taxon>
        <taxon>Cytophagales</taxon>
        <taxon>Cyclobacteriaceae</taxon>
        <taxon>Algoriphagus</taxon>
    </lineage>
</organism>
<evidence type="ECO:0000256" key="1">
    <source>
        <dbReference type="SAM" id="SignalP"/>
    </source>
</evidence>
<reference evidence="3" key="1">
    <citation type="journal article" date="2019" name="Int. J. Syst. Evol. Microbiol.">
        <title>The Global Catalogue of Microorganisms (GCM) 10K type strain sequencing project: providing services to taxonomists for standard genome sequencing and annotation.</title>
        <authorList>
            <consortium name="The Broad Institute Genomics Platform"/>
            <consortium name="The Broad Institute Genome Sequencing Center for Infectious Disease"/>
            <person name="Wu L."/>
            <person name="Ma J."/>
        </authorList>
    </citation>
    <scope>NUCLEOTIDE SEQUENCE [LARGE SCALE GENOMIC DNA]</scope>
    <source>
        <strain evidence="3">CGMCC 1.7030</strain>
    </source>
</reference>
<gene>
    <name evidence="2" type="ORF">ACFPIK_04475</name>
</gene>